<dbReference type="GO" id="GO:0046872">
    <property type="term" value="F:metal ion binding"/>
    <property type="evidence" value="ECO:0007669"/>
    <property type="project" value="UniProtKB-KW"/>
</dbReference>
<evidence type="ECO:0000259" key="4">
    <source>
        <dbReference type="Pfam" id="PF01261"/>
    </source>
</evidence>
<dbReference type="AlphaFoldDB" id="A0A0U9HJ28"/>
<keyword evidence="1" id="KW-0479">Metal-binding</keyword>
<dbReference type="GO" id="GO:0019301">
    <property type="term" value="P:rhamnose catabolic process"/>
    <property type="evidence" value="ECO:0007669"/>
    <property type="project" value="TreeGrafter"/>
</dbReference>
<organism evidence="5">
    <name type="scientific">Tepidanaerobacter syntrophicus</name>
    <dbReference type="NCBI Taxonomy" id="224999"/>
    <lineage>
        <taxon>Bacteria</taxon>
        <taxon>Bacillati</taxon>
        <taxon>Bacillota</taxon>
        <taxon>Clostridia</taxon>
        <taxon>Thermosediminibacterales</taxon>
        <taxon>Tepidanaerobacteraceae</taxon>
        <taxon>Tepidanaerobacter</taxon>
    </lineage>
</organism>
<dbReference type="STRING" id="224999.GCA_001485475_01944"/>
<dbReference type="InterPro" id="IPR013022">
    <property type="entry name" value="Xyl_isomerase-like_TIM-brl"/>
</dbReference>
<sequence length="324" mass="37181">MKTNKLSVGIWTYGKCSDRYVSDGYKPFLDFDQRIEKIKSLKENCGIELNYPNDLNEENYKERMCKLSEAGLKVSVINVELVCETQWKHGSFSSFDSSMRELAILRTKKAMDIAEVCNCNTLNLWLGLDGFDYVFEADYRKGWNYLVEGIRECAKYRPNIRLALEYKINEPNMKCYINSAGKALALCLLTGCSNVGVTLDFGHSLNANENPAESAALLMGEKRLFHVHINDNYGICDDDMPAGTVHWPQFIEFIYWLDKLGYSEWISVDIYPYRDEAQQANQATIDFVRFVEKVAANLKVDFFDGTFPKGMSITRLIEAFKHLE</sequence>
<dbReference type="InterPro" id="IPR036237">
    <property type="entry name" value="Xyl_isomerase-like_sf"/>
</dbReference>
<evidence type="ECO:0000256" key="1">
    <source>
        <dbReference type="ARBA" id="ARBA00022723"/>
    </source>
</evidence>
<dbReference type="Pfam" id="PF01261">
    <property type="entry name" value="AP_endonuc_2"/>
    <property type="match status" value="1"/>
</dbReference>
<dbReference type="EMBL" id="DF977003">
    <property type="protein sequence ID" value="GAQ25908.1"/>
    <property type="molecule type" value="Genomic_DNA"/>
</dbReference>
<keyword evidence="2" id="KW-0464">Manganese</keyword>
<evidence type="ECO:0000256" key="2">
    <source>
        <dbReference type="ARBA" id="ARBA00023211"/>
    </source>
</evidence>
<dbReference type="GO" id="GO:0019324">
    <property type="term" value="P:L-lyxose metabolic process"/>
    <property type="evidence" value="ECO:0007669"/>
    <property type="project" value="TreeGrafter"/>
</dbReference>
<feature type="domain" description="Xylose isomerase-like TIM barrel" evidence="4">
    <location>
        <begin position="51"/>
        <end position="281"/>
    </location>
</feature>
<dbReference type="InterPro" id="IPR050337">
    <property type="entry name" value="L-rhamnose_isomerase"/>
</dbReference>
<proteinExistence type="predicted"/>
<protein>
    <submittedName>
        <fullName evidence="5">Xylose isomerase</fullName>
    </submittedName>
</protein>
<keyword evidence="3 5" id="KW-0413">Isomerase</keyword>
<dbReference type="Proteomes" id="UP000062160">
    <property type="component" value="Unassembled WGS sequence"/>
</dbReference>
<dbReference type="RefSeq" id="WP_059033545.1">
    <property type="nucleotide sequence ID" value="NZ_BSDW01000001.1"/>
</dbReference>
<dbReference type="SUPFAM" id="SSF51658">
    <property type="entry name" value="Xylose isomerase-like"/>
    <property type="match status" value="1"/>
</dbReference>
<evidence type="ECO:0000313" key="5">
    <source>
        <dbReference type="EMBL" id="GAQ25908.1"/>
    </source>
</evidence>
<dbReference type="PANTHER" id="PTHR30268">
    <property type="entry name" value="L-RHAMNOSE ISOMERASE"/>
    <property type="match status" value="1"/>
</dbReference>
<accession>A0A0U9HJ28</accession>
<dbReference type="Gene3D" id="3.20.20.150">
    <property type="entry name" value="Divalent-metal-dependent TIM barrel enzymes"/>
    <property type="match status" value="1"/>
</dbReference>
<dbReference type="PANTHER" id="PTHR30268:SF0">
    <property type="entry name" value="L-RHAMNOSE ISOMERASE"/>
    <property type="match status" value="1"/>
</dbReference>
<dbReference type="GO" id="GO:0008740">
    <property type="term" value="F:L-rhamnose isomerase activity"/>
    <property type="evidence" value="ECO:0007669"/>
    <property type="project" value="TreeGrafter"/>
</dbReference>
<evidence type="ECO:0000313" key="6">
    <source>
        <dbReference type="Proteomes" id="UP000062160"/>
    </source>
</evidence>
<name>A0A0U9HJ28_9FIRM</name>
<gene>
    <name evidence="5" type="ORF">TSYNT_9158</name>
</gene>
<evidence type="ECO:0000256" key="3">
    <source>
        <dbReference type="ARBA" id="ARBA00023235"/>
    </source>
</evidence>
<reference evidence="5" key="1">
    <citation type="journal article" date="2016" name="Genome Announc.">
        <title>Draft Genome Sequence of the Syntrophic Lactate-Degrading Bacterium Tepidanaerobacter syntrophicus JLT.</title>
        <authorList>
            <person name="Matsuura N."/>
            <person name="Ohashi A."/>
            <person name="Tourlousse D.M."/>
            <person name="Sekiguchi Y."/>
        </authorList>
    </citation>
    <scope>NUCLEOTIDE SEQUENCE [LARGE SCALE GENOMIC DNA]</scope>
    <source>
        <strain evidence="5">JL</strain>
    </source>
</reference>
<keyword evidence="6" id="KW-1185">Reference proteome</keyword>